<name>A0ABP1S6P8_9HEXA</name>
<proteinExistence type="predicted"/>
<dbReference type="EMBL" id="CAXLJM020000160">
    <property type="protein sequence ID" value="CAL8144265.1"/>
    <property type="molecule type" value="Genomic_DNA"/>
</dbReference>
<gene>
    <name evidence="7" type="ORF">ODALV1_LOCUS30141</name>
</gene>
<dbReference type="InterPro" id="IPR001898">
    <property type="entry name" value="SLC13A/DASS"/>
</dbReference>
<feature type="compositionally biased region" description="Basic residues" evidence="5">
    <location>
        <begin position="8"/>
        <end position="18"/>
    </location>
</feature>
<keyword evidence="8" id="KW-1185">Reference proteome</keyword>
<protein>
    <submittedName>
        <fullName evidence="7">Uncharacterized protein</fullName>
    </submittedName>
</protein>
<organism evidence="7 8">
    <name type="scientific">Orchesella dallaii</name>
    <dbReference type="NCBI Taxonomy" id="48710"/>
    <lineage>
        <taxon>Eukaryota</taxon>
        <taxon>Metazoa</taxon>
        <taxon>Ecdysozoa</taxon>
        <taxon>Arthropoda</taxon>
        <taxon>Hexapoda</taxon>
        <taxon>Collembola</taxon>
        <taxon>Entomobryomorpha</taxon>
        <taxon>Entomobryoidea</taxon>
        <taxon>Orchesellidae</taxon>
        <taxon>Orchesellinae</taxon>
        <taxon>Orchesella</taxon>
    </lineage>
</organism>
<feature type="transmembrane region" description="Helical" evidence="6">
    <location>
        <begin position="38"/>
        <end position="57"/>
    </location>
</feature>
<feature type="transmembrane region" description="Helical" evidence="6">
    <location>
        <begin position="64"/>
        <end position="81"/>
    </location>
</feature>
<evidence type="ECO:0000256" key="4">
    <source>
        <dbReference type="ARBA" id="ARBA00023136"/>
    </source>
</evidence>
<comment type="caution">
    <text evidence="7">The sequence shown here is derived from an EMBL/GenBank/DDBJ whole genome shotgun (WGS) entry which is preliminary data.</text>
</comment>
<sequence>MIPSTPSHAHHHHGRKKANPNAWKTPKAKAKFIFSQTWKLAFTILAPILYLVIFLWKPPKKQELAPHALYVIALMATYWISDSVGSVYFNNTIIFLFGGCVVALSFEYSNLHTRIAFFVMKFMGAEASM</sequence>
<comment type="subcellular location">
    <subcellularLocation>
        <location evidence="1">Membrane</location>
        <topology evidence="1">Multi-pass membrane protein</topology>
    </subcellularLocation>
</comment>
<evidence type="ECO:0000256" key="5">
    <source>
        <dbReference type="SAM" id="MobiDB-lite"/>
    </source>
</evidence>
<evidence type="ECO:0000313" key="7">
    <source>
        <dbReference type="EMBL" id="CAL8144265.1"/>
    </source>
</evidence>
<dbReference type="Proteomes" id="UP001642540">
    <property type="component" value="Unassembled WGS sequence"/>
</dbReference>
<accession>A0ABP1S6P8</accession>
<evidence type="ECO:0000313" key="8">
    <source>
        <dbReference type="Proteomes" id="UP001642540"/>
    </source>
</evidence>
<reference evidence="7 8" key="1">
    <citation type="submission" date="2024-08" db="EMBL/GenBank/DDBJ databases">
        <authorList>
            <person name="Cucini C."/>
            <person name="Frati F."/>
        </authorList>
    </citation>
    <scope>NUCLEOTIDE SEQUENCE [LARGE SCALE GENOMIC DNA]</scope>
</reference>
<feature type="transmembrane region" description="Helical" evidence="6">
    <location>
        <begin position="87"/>
        <end position="106"/>
    </location>
</feature>
<evidence type="ECO:0000256" key="2">
    <source>
        <dbReference type="ARBA" id="ARBA00022692"/>
    </source>
</evidence>
<keyword evidence="2 6" id="KW-0812">Transmembrane</keyword>
<keyword evidence="3 6" id="KW-1133">Transmembrane helix</keyword>
<evidence type="ECO:0000256" key="3">
    <source>
        <dbReference type="ARBA" id="ARBA00022989"/>
    </source>
</evidence>
<feature type="region of interest" description="Disordered" evidence="5">
    <location>
        <begin position="1"/>
        <end position="23"/>
    </location>
</feature>
<keyword evidence="4 6" id="KW-0472">Membrane</keyword>
<evidence type="ECO:0000256" key="1">
    <source>
        <dbReference type="ARBA" id="ARBA00004141"/>
    </source>
</evidence>
<dbReference type="Pfam" id="PF00939">
    <property type="entry name" value="Na_sulph_symp"/>
    <property type="match status" value="1"/>
</dbReference>
<evidence type="ECO:0000256" key="6">
    <source>
        <dbReference type="SAM" id="Phobius"/>
    </source>
</evidence>